<feature type="region of interest" description="Disordered" evidence="1">
    <location>
        <begin position="29"/>
        <end position="61"/>
    </location>
</feature>
<evidence type="ECO:0000313" key="3">
    <source>
        <dbReference type="EMBL" id="RWX75663.1"/>
    </source>
</evidence>
<accession>A0A444LCT8</accession>
<comment type="caution">
    <text evidence="3">The sequence shown here is derived from an EMBL/GenBank/DDBJ whole genome shotgun (WGS) entry which is preliminary data.</text>
</comment>
<name>A0A444LCT8_9HYPH</name>
<evidence type="ECO:0000256" key="2">
    <source>
        <dbReference type="SAM" id="SignalP"/>
    </source>
</evidence>
<dbReference type="AlphaFoldDB" id="A0A444LCT8"/>
<keyword evidence="4" id="KW-1185">Reference proteome</keyword>
<dbReference type="RefSeq" id="WP_128444549.1">
    <property type="nucleotide sequence ID" value="NZ_SBIP01000004.1"/>
</dbReference>
<keyword evidence="2" id="KW-0732">Signal</keyword>
<feature type="compositionally biased region" description="Basic and acidic residues" evidence="1">
    <location>
        <begin position="36"/>
        <end position="51"/>
    </location>
</feature>
<proteinExistence type="predicted"/>
<evidence type="ECO:0000313" key="4">
    <source>
        <dbReference type="Proteomes" id="UP000287687"/>
    </source>
</evidence>
<evidence type="ECO:0000256" key="1">
    <source>
        <dbReference type="SAM" id="MobiDB-lite"/>
    </source>
</evidence>
<organism evidence="3 4">
    <name type="scientific">Neorhizobium lilium</name>
    <dbReference type="NCBI Taxonomy" id="2503024"/>
    <lineage>
        <taxon>Bacteria</taxon>
        <taxon>Pseudomonadati</taxon>
        <taxon>Pseudomonadota</taxon>
        <taxon>Alphaproteobacteria</taxon>
        <taxon>Hyphomicrobiales</taxon>
        <taxon>Rhizobiaceae</taxon>
        <taxon>Rhizobium/Agrobacterium group</taxon>
        <taxon>Neorhizobium</taxon>
    </lineage>
</organism>
<reference evidence="3 4" key="1">
    <citation type="submission" date="2019-01" db="EMBL/GenBank/DDBJ databases">
        <title>The draft genome of Rhizobium sp. 24NR.</title>
        <authorList>
            <person name="Liu L."/>
            <person name="Liang L."/>
            <person name="Shi S."/>
            <person name="Xu L."/>
            <person name="Wang X."/>
            <person name="Li L."/>
            <person name="Zhang X."/>
        </authorList>
    </citation>
    <scope>NUCLEOTIDE SEQUENCE [LARGE SCALE GENOMIC DNA]</scope>
    <source>
        <strain evidence="3 4">24NR</strain>
    </source>
</reference>
<feature type="chain" id="PRO_5019196734" description="Transmembrane protein" evidence="2">
    <location>
        <begin position="28"/>
        <end position="123"/>
    </location>
</feature>
<sequence>MKKTAFSTLALAAALSTAILPATNAFAQYYDGPPPRWDDRRPPPRWDDRGSSRHHHRDNTGRVIAGGLAAGVIGGLIGGAIANGGPRYVEPPPPPPPRCWMEDRRVPNAYDGGWHIETLRVCN</sequence>
<dbReference type="Proteomes" id="UP000287687">
    <property type="component" value="Unassembled WGS sequence"/>
</dbReference>
<dbReference type="EMBL" id="SBIP01000004">
    <property type="protein sequence ID" value="RWX75663.1"/>
    <property type="molecule type" value="Genomic_DNA"/>
</dbReference>
<feature type="signal peptide" evidence="2">
    <location>
        <begin position="1"/>
        <end position="27"/>
    </location>
</feature>
<protein>
    <recommendedName>
        <fullName evidence="5">Transmembrane protein</fullName>
    </recommendedName>
</protein>
<evidence type="ECO:0008006" key="5">
    <source>
        <dbReference type="Google" id="ProtNLM"/>
    </source>
</evidence>
<gene>
    <name evidence="3" type="ORF">EPK99_18395</name>
</gene>